<sequence length="309" mass="36071">MNTVYLKAREFIYRNARPLDLARWQYHFENGSKDAVLNALAYYQNQDGGFGHALEPDAWNPNSSPIQTWVATEILREIDYTNSTHPVIKGIMNYLESGKDFDGKYWYNTIKSNNDYPHAEWWHTESESACHNDYNPTACIAGFIIRFANRDGSLYKLGCRIATEAFEQLKSAERQYDMHTTACFIRLMQYIEESGEKDIIDLPILKAKLLVQVNGSINHNTAEWETSYICKPSQFFNNRNSIFYSENKDIAEYEWEYIIKTQLPDGSWNIPWGWNDYPNEWDISKNWWKSNGIISNILYLQGFGNPLKA</sequence>
<evidence type="ECO:0000313" key="1">
    <source>
        <dbReference type="EMBL" id="QHQ59568.1"/>
    </source>
</evidence>
<gene>
    <name evidence="1" type="ORF">Ana3638_01110</name>
</gene>
<proteinExistence type="predicted"/>
<dbReference type="AlphaFoldDB" id="A0A6P1TJW8"/>
<reference evidence="1 2" key="1">
    <citation type="submission" date="2020-01" db="EMBL/GenBank/DDBJ databases">
        <title>Genome analysis of Anaerocolumna sp. CBA3638.</title>
        <authorList>
            <person name="Kim J."/>
            <person name="Roh S.W."/>
        </authorList>
    </citation>
    <scope>NUCLEOTIDE SEQUENCE [LARGE SCALE GENOMIC DNA]</scope>
    <source>
        <strain evidence="1 2">CBA3638</strain>
    </source>
</reference>
<dbReference type="RefSeq" id="WP_161836264.1">
    <property type="nucleotide sequence ID" value="NZ_CP048000.1"/>
</dbReference>
<dbReference type="KEGG" id="anr:Ana3638_01110"/>
<evidence type="ECO:0000313" key="2">
    <source>
        <dbReference type="Proteomes" id="UP000464314"/>
    </source>
</evidence>
<dbReference type="SUPFAM" id="SSF48239">
    <property type="entry name" value="Terpenoid cyclases/Protein prenyltransferases"/>
    <property type="match status" value="1"/>
</dbReference>
<protein>
    <recommendedName>
        <fullName evidence="3">Prenyltransferase</fullName>
    </recommendedName>
</protein>
<name>A0A6P1TJW8_9FIRM</name>
<dbReference type="InterPro" id="IPR008930">
    <property type="entry name" value="Terpenoid_cyclase/PrenylTrfase"/>
</dbReference>
<dbReference type="EMBL" id="CP048000">
    <property type="protein sequence ID" value="QHQ59568.1"/>
    <property type="molecule type" value="Genomic_DNA"/>
</dbReference>
<keyword evidence="2" id="KW-1185">Reference proteome</keyword>
<dbReference type="Proteomes" id="UP000464314">
    <property type="component" value="Chromosome"/>
</dbReference>
<evidence type="ECO:0008006" key="3">
    <source>
        <dbReference type="Google" id="ProtNLM"/>
    </source>
</evidence>
<accession>A0A6P1TJW8</accession>
<organism evidence="1 2">
    <name type="scientific">Anaerocolumna sedimenticola</name>
    <dbReference type="NCBI Taxonomy" id="2696063"/>
    <lineage>
        <taxon>Bacteria</taxon>
        <taxon>Bacillati</taxon>
        <taxon>Bacillota</taxon>
        <taxon>Clostridia</taxon>
        <taxon>Lachnospirales</taxon>
        <taxon>Lachnospiraceae</taxon>
        <taxon>Anaerocolumna</taxon>
    </lineage>
</organism>